<evidence type="ECO:0000313" key="1">
    <source>
        <dbReference type="EMBL" id="KWZ83985.1"/>
    </source>
</evidence>
<dbReference type="AlphaFoldDB" id="A0A133KX49"/>
<organism evidence="1 2">
    <name type="scientific">Heyndrickxia coagulans</name>
    <name type="common">Weizmannia coagulans</name>
    <dbReference type="NCBI Taxonomy" id="1398"/>
    <lineage>
        <taxon>Bacteria</taxon>
        <taxon>Bacillati</taxon>
        <taxon>Bacillota</taxon>
        <taxon>Bacilli</taxon>
        <taxon>Bacillales</taxon>
        <taxon>Bacillaceae</taxon>
        <taxon>Heyndrickxia</taxon>
    </lineage>
</organism>
<sequence>MSCGQNRLPDRDFCPGLGIAQHRPFLLIELHIKKRRKIEYVIAHFKP</sequence>
<dbReference type="Proteomes" id="UP000070376">
    <property type="component" value="Unassembled WGS sequence"/>
</dbReference>
<proteinExistence type="predicted"/>
<evidence type="ECO:0000313" key="2">
    <source>
        <dbReference type="Proteomes" id="UP000070376"/>
    </source>
</evidence>
<dbReference type="EMBL" id="LRPN01000033">
    <property type="protein sequence ID" value="KWZ83985.1"/>
    <property type="molecule type" value="Genomic_DNA"/>
</dbReference>
<gene>
    <name evidence="1" type="ORF">HMPREF3213_01044</name>
</gene>
<name>A0A133KX49_HEYCO</name>
<reference evidence="2" key="1">
    <citation type="submission" date="2016-01" db="EMBL/GenBank/DDBJ databases">
        <authorList>
            <person name="Mitreva M."/>
            <person name="Pepin K.H."/>
            <person name="Mihindukulasuriya K.A."/>
            <person name="Fulton R."/>
            <person name="Fronick C."/>
            <person name="O'Laughlin M."/>
            <person name="Miner T."/>
            <person name="Herter B."/>
            <person name="Rosa B.A."/>
            <person name="Cordes M."/>
            <person name="Tomlinson C."/>
            <person name="Wollam A."/>
            <person name="Palsikar V.B."/>
            <person name="Mardis E.R."/>
            <person name="Wilson R.K."/>
        </authorList>
    </citation>
    <scope>NUCLEOTIDE SEQUENCE [LARGE SCALE GENOMIC DNA]</scope>
    <source>
        <strain evidence="2">GED7749B</strain>
    </source>
</reference>
<protein>
    <submittedName>
        <fullName evidence="1">Uncharacterized protein</fullName>
    </submittedName>
</protein>
<accession>A0A133KX49</accession>
<dbReference type="PATRIC" id="fig|1398.22.peg.1053"/>
<comment type="caution">
    <text evidence="1">The sequence shown here is derived from an EMBL/GenBank/DDBJ whole genome shotgun (WGS) entry which is preliminary data.</text>
</comment>